<protein>
    <submittedName>
        <fullName evidence="1">Glycosyltransferase</fullName>
        <ecNumber evidence="1">2.4.-.-</ecNumber>
    </submittedName>
</protein>
<sequence>MTEFVQRCDVIQVSTEPLAEAYRQYNPNVRVVPNFLDPIHWFSRNPTTRRADTGPVVIGFFGTGTHKPDLAIVEDALARLAQKHGDAVAFRFFGCVTPALQALPGSTYIDGWCTYDQFPQVIARERIDIGIAPLLNNPLNRCKSDLKWLEYSALRIPGVFSAVTPYTRSVRDGVSGLVVSNDPESWFTALDHLIMDADLRRRIADAAHAEVRATRTLDSGASLFLDTLRAAAAIRPDSSRADRVWDMVMHYEDMLAEQASRLSKAESDLAWLEGRLPHRVVKGLRRLF</sequence>
<keyword evidence="1" id="KW-0808">Transferase</keyword>
<name>A0ABZ1AN31_AROEV</name>
<dbReference type="Proteomes" id="UP001626593">
    <property type="component" value="Chromosome"/>
</dbReference>
<accession>A0ABZ1AN31</accession>
<reference evidence="1 2" key="1">
    <citation type="submission" date="2023-12" db="EMBL/GenBank/DDBJ databases">
        <title>A. evansii MAY27, complete genome.</title>
        <authorList>
            <person name="Wang Y."/>
        </authorList>
    </citation>
    <scope>NUCLEOTIDE SEQUENCE [LARGE SCALE GENOMIC DNA]</scope>
    <source>
        <strain evidence="1 2">MAY27</strain>
    </source>
</reference>
<keyword evidence="1" id="KW-0328">Glycosyltransferase</keyword>
<dbReference type="EC" id="2.4.-.-" evidence="1"/>
<organism evidence="1 2">
    <name type="scientific">Aromatoleum evansii</name>
    <name type="common">Azoarcus evansii</name>
    <dbReference type="NCBI Taxonomy" id="59406"/>
    <lineage>
        <taxon>Bacteria</taxon>
        <taxon>Pseudomonadati</taxon>
        <taxon>Pseudomonadota</taxon>
        <taxon>Betaproteobacteria</taxon>
        <taxon>Rhodocyclales</taxon>
        <taxon>Rhodocyclaceae</taxon>
        <taxon>Aromatoleum</taxon>
    </lineage>
</organism>
<dbReference type="Gene3D" id="3.40.50.2000">
    <property type="entry name" value="Glycogen Phosphorylase B"/>
    <property type="match status" value="1"/>
</dbReference>
<dbReference type="GO" id="GO:0016757">
    <property type="term" value="F:glycosyltransferase activity"/>
    <property type="evidence" value="ECO:0007669"/>
    <property type="project" value="UniProtKB-KW"/>
</dbReference>
<proteinExistence type="predicted"/>
<dbReference type="SUPFAM" id="SSF53756">
    <property type="entry name" value="UDP-Glycosyltransferase/glycogen phosphorylase"/>
    <property type="match status" value="1"/>
</dbReference>
<gene>
    <name evidence="1" type="ORF">U5817_20390</name>
</gene>
<dbReference type="RefSeq" id="WP_407278607.1">
    <property type="nucleotide sequence ID" value="NZ_CP141259.1"/>
</dbReference>
<evidence type="ECO:0000313" key="2">
    <source>
        <dbReference type="Proteomes" id="UP001626593"/>
    </source>
</evidence>
<evidence type="ECO:0000313" key="1">
    <source>
        <dbReference type="EMBL" id="WRL45538.1"/>
    </source>
</evidence>
<dbReference type="EMBL" id="CP141259">
    <property type="protein sequence ID" value="WRL45538.1"/>
    <property type="molecule type" value="Genomic_DNA"/>
</dbReference>
<keyword evidence="2" id="KW-1185">Reference proteome</keyword>